<keyword evidence="4" id="KW-0378">Hydrolase</keyword>
<evidence type="ECO:0000256" key="2">
    <source>
        <dbReference type="ARBA" id="ARBA00022722"/>
    </source>
</evidence>
<feature type="domain" description="Endoribonuclease YicC-like C-terminal" evidence="7">
    <location>
        <begin position="173"/>
        <end position="292"/>
    </location>
</feature>
<evidence type="ECO:0000259" key="6">
    <source>
        <dbReference type="Pfam" id="PF03755"/>
    </source>
</evidence>
<dbReference type="InterPro" id="IPR013527">
    <property type="entry name" value="YicC-like_N"/>
</dbReference>
<keyword evidence="9" id="KW-1185">Reference proteome</keyword>
<dbReference type="Pfam" id="PF03755">
    <property type="entry name" value="YicC-like_N"/>
    <property type="match status" value="1"/>
</dbReference>
<reference evidence="8 9" key="1">
    <citation type="submission" date="2019-11" db="EMBL/GenBank/DDBJ databases">
        <title>Whole-genome sequence of a the green, strictly anaerobic photosynthetic bacterium Heliobacillus mobilis DSM 6151.</title>
        <authorList>
            <person name="Kyndt J.A."/>
            <person name="Meyer T.E."/>
        </authorList>
    </citation>
    <scope>NUCLEOTIDE SEQUENCE [LARGE SCALE GENOMIC DNA]</scope>
    <source>
        <strain evidence="8 9">DSM 6151</strain>
    </source>
</reference>
<dbReference type="InterPro" id="IPR013551">
    <property type="entry name" value="YicC-like_C"/>
</dbReference>
<dbReference type="InterPro" id="IPR005229">
    <property type="entry name" value="YicC/YloC-like"/>
</dbReference>
<dbReference type="GO" id="GO:0004521">
    <property type="term" value="F:RNA endonuclease activity"/>
    <property type="evidence" value="ECO:0007669"/>
    <property type="project" value="InterPro"/>
</dbReference>
<evidence type="ECO:0000256" key="3">
    <source>
        <dbReference type="ARBA" id="ARBA00022759"/>
    </source>
</evidence>
<comment type="cofactor">
    <cofactor evidence="1">
        <name>a divalent metal cation</name>
        <dbReference type="ChEBI" id="CHEBI:60240"/>
    </cofactor>
</comment>
<dbReference type="NCBIfam" id="TIGR00255">
    <property type="entry name" value="YicC/YloC family endoribonuclease"/>
    <property type="match status" value="1"/>
</dbReference>
<protein>
    <submittedName>
        <fullName evidence="8">YicC family protein</fullName>
    </submittedName>
</protein>
<dbReference type="RefSeq" id="WP_170291549.1">
    <property type="nucleotide sequence ID" value="NZ_WNKU01000001.1"/>
</dbReference>
<feature type="domain" description="Endoribonuclease YicC-like N-terminal" evidence="6">
    <location>
        <begin position="2"/>
        <end position="156"/>
    </location>
</feature>
<evidence type="ECO:0000256" key="4">
    <source>
        <dbReference type="ARBA" id="ARBA00022801"/>
    </source>
</evidence>
<evidence type="ECO:0000259" key="7">
    <source>
        <dbReference type="Pfam" id="PF08340"/>
    </source>
</evidence>
<dbReference type="PANTHER" id="PTHR30636:SF3">
    <property type="entry name" value="UPF0701 PROTEIN YICC"/>
    <property type="match status" value="1"/>
</dbReference>
<keyword evidence="2" id="KW-0540">Nuclease</keyword>
<comment type="caution">
    <text evidence="8">The sequence shown here is derived from an EMBL/GenBank/DDBJ whole genome shotgun (WGS) entry which is preliminary data.</text>
</comment>
<dbReference type="PANTHER" id="PTHR30636">
    <property type="entry name" value="UPF0701 PROTEIN YICC"/>
    <property type="match status" value="1"/>
</dbReference>
<dbReference type="Proteomes" id="UP000430670">
    <property type="component" value="Unassembled WGS sequence"/>
</dbReference>
<name>A0A6I3SDB5_HELMO</name>
<gene>
    <name evidence="8" type="ORF">GJ688_01350</name>
</gene>
<organism evidence="8 9">
    <name type="scientific">Heliobacterium mobile</name>
    <name type="common">Heliobacillus mobilis</name>
    <dbReference type="NCBI Taxonomy" id="28064"/>
    <lineage>
        <taxon>Bacteria</taxon>
        <taxon>Bacillati</taxon>
        <taxon>Bacillota</taxon>
        <taxon>Clostridia</taxon>
        <taxon>Eubacteriales</taxon>
        <taxon>Heliobacteriaceae</taxon>
        <taxon>Heliobacterium</taxon>
    </lineage>
</organism>
<evidence type="ECO:0000313" key="9">
    <source>
        <dbReference type="Proteomes" id="UP000430670"/>
    </source>
</evidence>
<keyword evidence="3" id="KW-0255">Endonuclease</keyword>
<dbReference type="EMBL" id="WNKU01000001">
    <property type="protein sequence ID" value="MTV47625.1"/>
    <property type="molecule type" value="Genomic_DNA"/>
</dbReference>
<comment type="similarity">
    <text evidence="5">Belongs to the YicC/YloC family.</text>
</comment>
<evidence type="ECO:0000313" key="8">
    <source>
        <dbReference type="EMBL" id="MTV47625.1"/>
    </source>
</evidence>
<dbReference type="GO" id="GO:0016787">
    <property type="term" value="F:hydrolase activity"/>
    <property type="evidence" value="ECO:0007669"/>
    <property type="project" value="UniProtKB-KW"/>
</dbReference>
<sequence>MIKSMTGYGRGEACGAGKRVTVEAKAVNHRYSEVMVRLPKSYMGLEDLIKRIFLQKVSRGRIDVFVNFEADGEETSQVKVDKQLAVRYYKSLKDLAQEMDLTFDLAVSHLMSLPEVITLAEPEEDIEEVARVVEGAAQRALDGLMSMRMQEGNSLAEDLFLRLTFLRQRIKAVEDRAPYVAAEHMERMRERLKELLGQVPVDEQRLTTEIALFADRTNITEELVRLDSHLEQFQRALRSQEPVGRKLDFLVQEMNREVNTIGSKSNDLDISRHVVDLKSELEKIREQVQNVE</sequence>
<evidence type="ECO:0000256" key="1">
    <source>
        <dbReference type="ARBA" id="ARBA00001968"/>
    </source>
</evidence>
<evidence type="ECO:0000256" key="5">
    <source>
        <dbReference type="ARBA" id="ARBA00035648"/>
    </source>
</evidence>
<accession>A0A6I3SDB5</accession>
<proteinExistence type="inferred from homology"/>
<dbReference type="Pfam" id="PF08340">
    <property type="entry name" value="YicC-like_C"/>
    <property type="match status" value="1"/>
</dbReference>
<dbReference type="AlphaFoldDB" id="A0A6I3SDB5"/>